<proteinExistence type="inferred from homology"/>
<dbReference type="InterPro" id="IPR049142">
    <property type="entry name" value="MS_channel_1st"/>
</dbReference>
<dbReference type="Pfam" id="PF21082">
    <property type="entry name" value="MS_channel_3rd"/>
    <property type="match status" value="1"/>
</dbReference>
<dbReference type="SUPFAM" id="SSF82861">
    <property type="entry name" value="Mechanosensitive channel protein MscS (YggB), transmembrane region"/>
    <property type="match status" value="1"/>
</dbReference>
<evidence type="ECO:0000256" key="5">
    <source>
        <dbReference type="ARBA" id="ARBA00022989"/>
    </source>
</evidence>
<keyword evidence="12" id="KW-1185">Reference proteome</keyword>
<feature type="transmembrane region" description="Helical" evidence="7">
    <location>
        <begin position="95"/>
        <end position="113"/>
    </location>
</feature>
<dbReference type="InterPro" id="IPR011066">
    <property type="entry name" value="MscS_channel_C_sf"/>
</dbReference>
<dbReference type="RefSeq" id="WP_385939510.1">
    <property type="nucleotide sequence ID" value="NZ_JBHSOZ010000003.1"/>
</dbReference>
<protein>
    <submittedName>
        <fullName evidence="11">Mechanosensitive ion channel family protein</fullName>
    </submittedName>
</protein>
<evidence type="ECO:0000256" key="6">
    <source>
        <dbReference type="ARBA" id="ARBA00023136"/>
    </source>
</evidence>
<gene>
    <name evidence="11" type="ORF">ACFPU1_06305</name>
</gene>
<dbReference type="SUPFAM" id="SSF50182">
    <property type="entry name" value="Sm-like ribonucleoproteins"/>
    <property type="match status" value="1"/>
</dbReference>
<keyword evidence="3" id="KW-1003">Cell membrane</keyword>
<evidence type="ECO:0000256" key="4">
    <source>
        <dbReference type="ARBA" id="ARBA00022692"/>
    </source>
</evidence>
<feature type="transmembrane region" description="Helical" evidence="7">
    <location>
        <begin position="134"/>
        <end position="157"/>
    </location>
</feature>
<comment type="caution">
    <text evidence="11">The sequence shown here is derived from an EMBL/GenBank/DDBJ whole genome shotgun (WGS) entry which is preliminary data.</text>
</comment>
<dbReference type="EMBL" id="JBHSOZ010000003">
    <property type="protein sequence ID" value="MFC5712387.1"/>
    <property type="molecule type" value="Genomic_DNA"/>
</dbReference>
<dbReference type="InterPro" id="IPR010920">
    <property type="entry name" value="LSM_dom_sf"/>
</dbReference>
<name>A0ABW0YNT5_9BACI</name>
<feature type="transmembrane region" description="Helical" evidence="7">
    <location>
        <begin position="69"/>
        <end position="89"/>
    </location>
</feature>
<reference evidence="12" key="1">
    <citation type="journal article" date="2019" name="Int. J. Syst. Evol. Microbiol.">
        <title>The Global Catalogue of Microorganisms (GCM) 10K type strain sequencing project: providing services to taxonomists for standard genome sequencing and annotation.</title>
        <authorList>
            <consortium name="The Broad Institute Genomics Platform"/>
            <consortium name="The Broad Institute Genome Sequencing Center for Infectious Disease"/>
            <person name="Wu L."/>
            <person name="Ma J."/>
        </authorList>
    </citation>
    <scope>NUCLEOTIDE SEQUENCE [LARGE SCALE GENOMIC DNA]</scope>
    <source>
        <strain evidence="12">CECT 7184</strain>
    </source>
</reference>
<sequence length="375" mass="43287">MNVWNDIQSFFINLPWVDIGIAVLIFVLIYLFRDLFTKYLFRLIIKLFSKTPTPLFTNLLLSYEKPLRFFFSVLGIYVALIYLPLSPGLMETVTTIYRCLVIITIGWGLYNYFSTKSYLFTNMAKKIDVGEDSMMVPFLSKLFRFIIIALTLTVVAFELDYDINGFIAGLGLGGLAFALAAQDTIGNFFGGIIIITERPFKKGDWIQTPTVEGFIEDISFRSTKVRTFEDSLVTVPNSTLAHEPITNWNEMEVRRIDFTIGVKYSTPKGRLQNCVARIDNYLQSHPQIDKELILVRFSDFGQSSLNIFIYFYTIPTGWVDWYNIKEEVNYKIMDILKEEGVEIALPSQNLYISSEEEEKLLLHNKNNTEIYTSDR</sequence>
<dbReference type="Pfam" id="PF00924">
    <property type="entry name" value="MS_channel_2nd"/>
    <property type="match status" value="1"/>
</dbReference>
<keyword evidence="5 7" id="KW-1133">Transmembrane helix</keyword>
<dbReference type="InterPro" id="IPR045042">
    <property type="entry name" value="YnaI-like"/>
</dbReference>
<dbReference type="SUPFAM" id="SSF82689">
    <property type="entry name" value="Mechanosensitive channel protein MscS (YggB), C-terminal domain"/>
    <property type="match status" value="1"/>
</dbReference>
<dbReference type="InterPro" id="IPR011014">
    <property type="entry name" value="MscS_channel_TM-2"/>
</dbReference>
<evidence type="ECO:0000313" key="12">
    <source>
        <dbReference type="Proteomes" id="UP001596142"/>
    </source>
</evidence>
<evidence type="ECO:0000259" key="8">
    <source>
        <dbReference type="Pfam" id="PF00924"/>
    </source>
</evidence>
<dbReference type="InterPro" id="IPR023408">
    <property type="entry name" value="MscS_beta-dom_sf"/>
</dbReference>
<dbReference type="Gene3D" id="1.10.287.1260">
    <property type="match status" value="1"/>
</dbReference>
<evidence type="ECO:0000313" key="11">
    <source>
        <dbReference type="EMBL" id="MFC5712387.1"/>
    </source>
</evidence>
<keyword evidence="6 7" id="KW-0472">Membrane</keyword>
<feature type="domain" description="Mechanosensitive ion channel transmembrane helices 2/3" evidence="10">
    <location>
        <begin position="141"/>
        <end position="182"/>
    </location>
</feature>
<dbReference type="Proteomes" id="UP001596142">
    <property type="component" value="Unassembled WGS sequence"/>
</dbReference>
<evidence type="ECO:0000259" key="9">
    <source>
        <dbReference type="Pfam" id="PF21082"/>
    </source>
</evidence>
<dbReference type="PANTHER" id="PTHR43634:SF2">
    <property type="entry name" value="LOW CONDUCTANCE MECHANOSENSITIVE CHANNEL YNAI"/>
    <property type="match status" value="1"/>
</dbReference>
<comment type="subcellular location">
    <subcellularLocation>
        <location evidence="1">Cell membrane</location>
        <topology evidence="1">Multi-pass membrane protein</topology>
    </subcellularLocation>
</comment>
<evidence type="ECO:0000256" key="2">
    <source>
        <dbReference type="ARBA" id="ARBA00008017"/>
    </source>
</evidence>
<evidence type="ECO:0000256" key="1">
    <source>
        <dbReference type="ARBA" id="ARBA00004651"/>
    </source>
</evidence>
<comment type="similarity">
    <text evidence="2">Belongs to the MscS (TC 1.A.23) family.</text>
</comment>
<dbReference type="Gene3D" id="2.30.30.60">
    <property type="match status" value="1"/>
</dbReference>
<feature type="transmembrane region" description="Helical" evidence="7">
    <location>
        <begin position="12"/>
        <end position="32"/>
    </location>
</feature>
<accession>A0ABW0YNT5</accession>
<dbReference type="Pfam" id="PF21088">
    <property type="entry name" value="MS_channel_1st"/>
    <property type="match status" value="1"/>
</dbReference>
<organism evidence="11 12">
    <name type="scientific">Thalassorhabdus alkalitolerans</name>
    <dbReference type="NCBI Taxonomy" id="2282697"/>
    <lineage>
        <taxon>Bacteria</taxon>
        <taxon>Bacillati</taxon>
        <taxon>Bacillota</taxon>
        <taxon>Bacilli</taxon>
        <taxon>Bacillales</taxon>
        <taxon>Bacillaceae</taxon>
        <taxon>Thalassorhabdus</taxon>
    </lineage>
</organism>
<dbReference type="PANTHER" id="PTHR43634">
    <property type="entry name" value="OW CONDUCTANCE MECHANOSENSITIVE CHANNEL"/>
    <property type="match status" value="1"/>
</dbReference>
<feature type="domain" description="Mechanosensitive ion channel MscS C-terminal" evidence="9">
    <location>
        <begin position="256"/>
        <end position="343"/>
    </location>
</feature>
<dbReference type="Gene3D" id="3.30.70.100">
    <property type="match status" value="1"/>
</dbReference>
<evidence type="ECO:0000256" key="7">
    <source>
        <dbReference type="SAM" id="Phobius"/>
    </source>
</evidence>
<evidence type="ECO:0000259" key="10">
    <source>
        <dbReference type="Pfam" id="PF21088"/>
    </source>
</evidence>
<feature type="domain" description="Mechanosensitive ion channel MscS" evidence="8">
    <location>
        <begin position="183"/>
        <end position="249"/>
    </location>
</feature>
<dbReference type="InterPro" id="IPR049278">
    <property type="entry name" value="MS_channel_C"/>
</dbReference>
<dbReference type="InterPro" id="IPR006685">
    <property type="entry name" value="MscS_channel_2nd"/>
</dbReference>
<evidence type="ECO:0000256" key="3">
    <source>
        <dbReference type="ARBA" id="ARBA00022475"/>
    </source>
</evidence>
<keyword evidence="4 7" id="KW-0812">Transmembrane</keyword>